<evidence type="ECO:0000313" key="7">
    <source>
        <dbReference type="Proteomes" id="UP000317638"/>
    </source>
</evidence>
<dbReference type="Pfam" id="PF09972">
    <property type="entry name" value="DUF2207"/>
    <property type="match status" value="1"/>
</dbReference>
<sequence length="825" mass="87773">MLTRLPRAAATVLAVMLAVLAVPALAPREANAATDTVRNLDVTFDVRADGSVDVRYLLEWDFGEKGRRGIEFGIATRESWEQDRSKDVVYEVSDIEVSSPSGAPAMWEENVRESGSDGQIMLRIGDPDQALDTDTATYEISYTVVGALRTFDGVPQLNWDVTSRDYPGIEEFTVTVTAPDGVDRARCLTGDEECGQDVSGGVAVLTGGDVEPRDTITAIADFPAGSVANAEPKLEDRRLVVPELVQQDSSFTVDATGATDVEHTLVYALPQDAVREEFDLRLPTRFPVSSREDRVWRITDLQATNELGAPFEIETRIPVEGESEEALLVEVHAPVAPPTATVVVSYRVEGAVDSRGGTAHFRLPLNAASRSSDVESSFTWRFPADVTAADCVRLGLDGEDRRRGCNEDEELSIDGGTVTLESPTGNSNTSLMRFEVTLPADAVGGATAIIEPSRDRARQVLAISSTAAGIGGLGAMLLAGFLLRRRAGRPRDQRYADVAPGLTDPGGRVVKVTGQPQVAVQFEPPEVDVATAGLFLDREFKGTHTAAVLTRMAVNGAVSLKSSPLAVELADSDALQTELELDLAAKLDEYADDEAPFARNVWRLNQVVDSHQLSVVRDRRYFQSSVTNSATAVRGMAILLLGITLPVAAVLLAVFLDNWIVRAGFIGLGLGSVVAAVLVSSAKPVRSLGATGSALLDQVRGFRQYLATAEADQLDYEAGQDIYSRHLPWAVLFGLTERWTRVCRELASAGRIAPLETAFTPDFSPGVFASNVRALADTANVASVTDPSTRSSGSWSSSGGSGGSSGFSSSSFGGGGGGGTSAGSW</sequence>
<proteinExistence type="predicted"/>
<comment type="caution">
    <text evidence="6">The sequence shown here is derived from an EMBL/GenBank/DDBJ whole genome shotgun (WGS) entry which is preliminary data.</text>
</comment>
<evidence type="ECO:0000256" key="3">
    <source>
        <dbReference type="SAM" id="SignalP"/>
    </source>
</evidence>
<keyword evidence="3" id="KW-0732">Signal</keyword>
<protein>
    <submittedName>
        <fullName evidence="6">DUF2207 domain-containing protein</fullName>
    </submittedName>
</protein>
<feature type="compositionally biased region" description="Gly residues" evidence="1">
    <location>
        <begin position="812"/>
        <end position="825"/>
    </location>
</feature>
<reference evidence="6 7" key="1">
    <citation type="submission" date="2019-07" db="EMBL/GenBank/DDBJ databases">
        <authorList>
            <person name="Zhou L.-Y."/>
        </authorList>
    </citation>
    <scope>NUCLEOTIDE SEQUENCE [LARGE SCALE GENOMIC DNA]</scope>
    <source>
        <strain evidence="6 7">YIM 101269</strain>
    </source>
</reference>
<keyword evidence="2" id="KW-0812">Transmembrane</keyword>
<keyword evidence="2" id="KW-0472">Membrane</keyword>
<gene>
    <name evidence="6" type="ORF">FOJ82_13795</name>
</gene>
<accession>A0A553JWY0</accession>
<name>A0A553JWY0_9ACTN</name>
<keyword evidence="7" id="KW-1185">Reference proteome</keyword>
<dbReference type="EMBL" id="VKKG01000006">
    <property type="protein sequence ID" value="TRY16934.1"/>
    <property type="molecule type" value="Genomic_DNA"/>
</dbReference>
<feature type="signal peptide" evidence="3">
    <location>
        <begin position="1"/>
        <end position="32"/>
    </location>
</feature>
<feature type="region of interest" description="Disordered" evidence="1">
    <location>
        <begin position="783"/>
        <end position="825"/>
    </location>
</feature>
<organism evidence="6 7">
    <name type="scientific">Tessaracoccus rhinocerotis</name>
    <dbReference type="NCBI Taxonomy" id="1689449"/>
    <lineage>
        <taxon>Bacteria</taxon>
        <taxon>Bacillati</taxon>
        <taxon>Actinomycetota</taxon>
        <taxon>Actinomycetes</taxon>
        <taxon>Propionibacteriales</taxon>
        <taxon>Propionibacteriaceae</taxon>
        <taxon>Tessaracoccus</taxon>
    </lineage>
</organism>
<dbReference type="InterPro" id="IPR048389">
    <property type="entry name" value="YciQ-like_C"/>
</dbReference>
<feature type="domain" description="DUF2207" evidence="4">
    <location>
        <begin position="37"/>
        <end position="189"/>
    </location>
</feature>
<evidence type="ECO:0000313" key="6">
    <source>
        <dbReference type="EMBL" id="TRY16934.1"/>
    </source>
</evidence>
<feature type="transmembrane region" description="Helical" evidence="2">
    <location>
        <begin position="632"/>
        <end position="653"/>
    </location>
</feature>
<feature type="transmembrane region" description="Helical" evidence="2">
    <location>
        <begin position="460"/>
        <end position="483"/>
    </location>
</feature>
<dbReference type="Pfam" id="PF20990">
    <property type="entry name" value="DUF2207_C"/>
    <property type="match status" value="1"/>
</dbReference>
<dbReference type="AlphaFoldDB" id="A0A553JWY0"/>
<dbReference type="OrthoDB" id="143710at2"/>
<keyword evidence="2" id="KW-1133">Transmembrane helix</keyword>
<dbReference type="Proteomes" id="UP000317638">
    <property type="component" value="Unassembled WGS sequence"/>
</dbReference>
<evidence type="ECO:0000259" key="4">
    <source>
        <dbReference type="Pfam" id="PF09972"/>
    </source>
</evidence>
<evidence type="ECO:0000256" key="1">
    <source>
        <dbReference type="SAM" id="MobiDB-lite"/>
    </source>
</evidence>
<evidence type="ECO:0000259" key="5">
    <source>
        <dbReference type="Pfam" id="PF20990"/>
    </source>
</evidence>
<feature type="transmembrane region" description="Helical" evidence="2">
    <location>
        <begin position="659"/>
        <end position="679"/>
    </location>
</feature>
<feature type="chain" id="PRO_5021822360" evidence="3">
    <location>
        <begin position="33"/>
        <end position="825"/>
    </location>
</feature>
<dbReference type="InterPro" id="IPR018702">
    <property type="entry name" value="DUF2207"/>
</dbReference>
<dbReference type="RefSeq" id="WP_143939077.1">
    <property type="nucleotide sequence ID" value="NZ_VKKG01000006.1"/>
</dbReference>
<evidence type="ECO:0000256" key="2">
    <source>
        <dbReference type="SAM" id="Phobius"/>
    </source>
</evidence>
<feature type="domain" description="Predicted membrane protein YciQ-like C-terminal" evidence="5">
    <location>
        <begin position="522"/>
        <end position="741"/>
    </location>
</feature>